<dbReference type="AlphaFoldDB" id="A0A1I6FU63"/>
<dbReference type="OrthoDB" id="36608at2157"/>
<feature type="binding site" evidence="9">
    <location>
        <begin position="261"/>
        <end position="262"/>
    </location>
    <ligand>
        <name>substrate</name>
    </ligand>
</feature>
<name>A0A1I6FU63_9EURY</name>
<dbReference type="UniPathway" id="UPA00070">
    <property type="reaction ID" value="UER00946"/>
</dbReference>
<dbReference type="NCBIfam" id="NF003645">
    <property type="entry name" value="PRK05286.1-2"/>
    <property type="match status" value="1"/>
</dbReference>
<dbReference type="EMBL" id="FOYT01000001">
    <property type="protein sequence ID" value="SFR33436.1"/>
    <property type="molecule type" value="Genomic_DNA"/>
</dbReference>
<evidence type="ECO:0000313" key="13">
    <source>
        <dbReference type="Proteomes" id="UP000198531"/>
    </source>
</evidence>
<keyword evidence="5 9" id="KW-0288">FMN</keyword>
<organism evidence="12 13">
    <name type="scientific">Halogeometricum rufum</name>
    <dbReference type="NCBI Taxonomy" id="553469"/>
    <lineage>
        <taxon>Archaea</taxon>
        <taxon>Methanobacteriati</taxon>
        <taxon>Methanobacteriota</taxon>
        <taxon>Stenosarchaea group</taxon>
        <taxon>Halobacteria</taxon>
        <taxon>Halobacteriales</taxon>
        <taxon>Haloferacaceae</taxon>
        <taxon>Halogeometricum</taxon>
    </lineage>
</organism>
<comment type="subunit">
    <text evidence="9">Monomer.</text>
</comment>
<reference evidence="13" key="1">
    <citation type="submission" date="2016-10" db="EMBL/GenBank/DDBJ databases">
        <authorList>
            <person name="Varghese N."/>
            <person name="Submissions S."/>
        </authorList>
    </citation>
    <scope>NUCLEOTIDE SEQUENCE [LARGE SCALE GENOMIC DNA]</scope>
    <source>
        <strain evidence="13">CGMCC 1.7736</strain>
    </source>
</reference>
<dbReference type="InterPro" id="IPR013785">
    <property type="entry name" value="Aldolase_TIM"/>
</dbReference>
<keyword evidence="6 9" id="KW-0560">Oxidoreductase</keyword>
<evidence type="ECO:0000259" key="11">
    <source>
        <dbReference type="Pfam" id="PF01180"/>
    </source>
</evidence>
<evidence type="ECO:0000256" key="10">
    <source>
        <dbReference type="SAM" id="MobiDB-lite"/>
    </source>
</evidence>
<dbReference type="PROSITE" id="PS00912">
    <property type="entry name" value="DHODEHASE_2"/>
    <property type="match status" value="1"/>
</dbReference>
<dbReference type="GO" id="GO:0106430">
    <property type="term" value="F:dihydroorotate dehydrogenase (quinone) activity"/>
    <property type="evidence" value="ECO:0007669"/>
    <property type="project" value="UniProtKB-EC"/>
</dbReference>
<evidence type="ECO:0000256" key="1">
    <source>
        <dbReference type="ARBA" id="ARBA00004370"/>
    </source>
</evidence>
<dbReference type="RefSeq" id="WP_089803705.1">
    <property type="nucleotide sequence ID" value="NZ_FOYT01000001.1"/>
</dbReference>
<feature type="binding site" evidence="9">
    <location>
        <position position="201"/>
    </location>
    <ligand>
        <name>substrate</name>
    </ligand>
</feature>
<dbReference type="GO" id="GO:0006207">
    <property type="term" value="P:'de novo' pyrimidine nucleobase biosynthetic process"/>
    <property type="evidence" value="ECO:0007669"/>
    <property type="project" value="UniProtKB-UniRule"/>
</dbReference>
<feature type="binding site" evidence="9">
    <location>
        <begin position="134"/>
        <end position="138"/>
    </location>
    <ligand>
        <name>substrate</name>
    </ligand>
</feature>
<keyword evidence="9" id="KW-1003">Cell membrane</keyword>
<feature type="binding site" evidence="9">
    <location>
        <position position="260"/>
    </location>
    <ligand>
        <name>FMN</name>
        <dbReference type="ChEBI" id="CHEBI:58210"/>
    </ligand>
</feature>
<feature type="binding site" evidence="9">
    <location>
        <position position="310"/>
    </location>
    <ligand>
        <name>FMN</name>
        <dbReference type="ChEBI" id="CHEBI:58210"/>
    </ligand>
</feature>
<dbReference type="NCBIfam" id="TIGR01036">
    <property type="entry name" value="pyrD_sub2"/>
    <property type="match status" value="1"/>
</dbReference>
<dbReference type="InterPro" id="IPR005719">
    <property type="entry name" value="Dihydroorotate_DH_2"/>
</dbReference>
<comment type="similarity">
    <text evidence="3 9">Belongs to the dihydroorotate dehydrogenase family. Type 2 subfamily.</text>
</comment>
<dbReference type="PANTHER" id="PTHR48109:SF4">
    <property type="entry name" value="DIHYDROOROTATE DEHYDROGENASE (QUINONE), MITOCHONDRIAL"/>
    <property type="match status" value="1"/>
</dbReference>
<comment type="pathway">
    <text evidence="2 9">Pyrimidine metabolism; UMP biosynthesis via de novo pathway; orotate from (S)-dihydroorotate (quinone route): step 1/1.</text>
</comment>
<evidence type="ECO:0000256" key="5">
    <source>
        <dbReference type="ARBA" id="ARBA00022643"/>
    </source>
</evidence>
<keyword evidence="7 9" id="KW-0472">Membrane</keyword>
<feature type="binding site" evidence="9">
    <location>
        <begin position="85"/>
        <end position="89"/>
    </location>
    <ligand>
        <name>FMN</name>
        <dbReference type="ChEBI" id="CHEBI:58210"/>
    </ligand>
</feature>
<dbReference type="PANTHER" id="PTHR48109">
    <property type="entry name" value="DIHYDROOROTATE DEHYDROGENASE (QUINONE), MITOCHONDRIAL-RELATED"/>
    <property type="match status" value="1"/>
</dbReference>
<feature type="binding site" evidence="9">
    <location>
        <begin position="331"/>
        <end position="332"/>
    </location>
    <ligand>
        <name>FMN</name>
        <dbReference type="ChEBI" id="CHEBI:58210"/>
    </ligand>
</feature>
<accession>A0A1I6FU63</accession>
<comment type="function">
    <text evidence="9">Catalyzes the conversion of dihydroorotate to orotate with quinone as electron acceptor.</text>
</comment>
<sequence>MERPVSDDRRTAQRPSPLRGLYRLFKPVLFSLPPETAHGLVHRGLRAVQHTPVADALAARCRVADDRLRTEAFGVSFDNPIGVAAGFDKNAEVPDVLGALGFGHVEVGGVTARAQDGNPRPRMFRLPEDRAIVNRMGLNNEGADAVGARLAAGPRPEIPVGVNLALSESATPADAPEDYRYTYERVAEHADYVAVNVSCPNSEGFRDLQNRDSLEAILGELVDAGADPLLVKLSPDLPAPAVEDALDVVAEYGLDGVVATNTTTDRPSGLRNPNRAERGGLSGAPIEDRATEMVRFVAERTDVPVVGVGGVSSAEGAYAKIRAGASLVQLYTGLVFEGPTLAHDINEGLLELLDRDGFDSVDEAVGADL</sequence>
<dbReference type="InterPro" id="IPR050074">
    <property type="entry name" value="DHO_dehydrogenase"/>
</dbReference>
<keyword evidence="13" id="KW-1185">Reference proteome</keyword>
<dbReference type="NCBIfam" id="NF003652">
    <property type="entry name" value="PRK05286.2-5"/>
    <property type="match status" value="1"/>
</dbReference>
<dbReference type="CDD" id="cd04738">
    <property type="entry name" value="DHOD_2_like"/>
    <property type="match status" value="1"/>
</dbReference>
<keyword evidence="9" id="KW-0665">Pyrimidine biosynthesis</keyword>
<feature type="binding site" evidence="9">
    <location>
        <position position="163"/>
    </location>
    <ligand>
        <name>FMN</name>
        <dbReference type="ChEBI" id="CHEBI:58210"/>
    </ligand>
</feature>
<dbReference type="EC" id="1.3.5.2" evidence="9"/>
<feature type="binding site" evidence="9">
    <location>
        <position position="232"/>
    </location>
    <ligand>
        <name>FMN</name>
        <dbReference type="ChEBI" id="CHEBI:58210"/>
    </ligand>
</feature>
<comment type="catalytic activity">
    <reaction evidence="8 9">
        <text>(S)-dihydroorotate + a quinone = orotate + a quinol</text>
        <dbReference type="Rhea" id="RHEA:30187"/>
        <dbReference type="ChEBI" id="CHEBI:24646"/>
        <dbReference type="ChEBI" id="CHEBI:30839"/>
        <dbReference type="ChEBI" id="CHEBI:30864"/>
        <dbReference type="ChEBI" id="CHEBI:132124"/>
        <dbReference type="EC" id="1.3.5.2"/>
    </reaction>
</comment>
<evidence type="ECO:0000256" key="7">
    <source>
        <dbReference type="ARBA" id="ARBA00023136"/>
    </source>
</evidence>
<evidence type="ECO:0000256" key="4">
    <source>
        <dbReference type="ARBA" id="ARBA00022630"/>
    </source>
</evidence>
<dbReference type="InterPro" id="IPR005720">
    <property type="entry name" value="Dihydroorotate_DH_cat"/>
</dbReference>
<dbReference type="GO" id="GO:0005737">
    <property type="term" value="C:cytoplasm"/>
    <property type="evidence" value="ECO:0007669"/>
    <property type="project" value="InterPro"/>
</dbReference>
<proteinExistence type="inferred from homology"/>
<dbReference type="Pfam" id="PF01180">
    <property type="entry name" value="DHO_dh"/>
    <property type="match status" value="1"/>
</dbReference>
<dbReference type="PROSITE" id="PS00911">
    <property type="entry name" value="DHODEHASE_1"/>
    <property type="match status" value="1"/>
</dbReference>
<feature type="binding site" evidence="9">
    <location>
        <position position="196"/>
    </location>
    <ligand>
        <name>FMN</name>
        <dbReference type="ChEBI" id="CHEBI:58210"/>
    </ligand>
</feature>
<feature type="binding site" evidence="9">
    <location>
        <position position="196"/>
    </location>
    <ligand>
        <name>substrate</name>
    </ligand>
</feature>
<evidence type="ECO:0000256" key="9">
    <source>
        <dbReference type="HAMAP-Rule" id="MF_00225"/>
    </source>
</evidence>
<feature type="active site" description="Nucleophile" evidence="9">
    <location>
        <position position="199"/>
    </location>
</feature>
<protein>
    <recommendedName>
        <fullName evidence="9">Dihydroorotate dehydrogenase (quinone)</fullName>
        <ecNumber evidence="9">1.3.5.2</ecNumber>
    </recommendedName>
    <alternativeName>
        <fullName evidence="9">DHOdehase</fullName>
        <shortName evidence="9">DHOD</shortName>
        <shortName evidence="9">DHODase</shortName>
    </alternativeName>
    <alternativeName>
        <fullName evidence="9">Dihydroorotate oxidase</fullName>
    </alternativeName>
</protein>
<comment type="subcellular location">
    <subcellularLocation>
        <location evidence="9">Cell membrane</location>
        <topology evidence="9">Peripheral membrane protein</topology>
    </subcellularLocation>
    <subcellularLocation>
        <location evidence="1">Membrane</location>
    </subcellularLocation>
</comment>
<feature type="binding site" evidence="9">
    <location>
        <position position="89"/>
    </location>
    <ligand>
        <name>substrate</name>
    </ligand>
</feature>
<feature type="binding site" evidence="9">
    <location>
        <position position="109"/>
    </location>
    <ligand>
        <name>FMN</name>
        <dbReference type="ChEBI" id="CHEBI:58210"/>
    </ligand>
</feature>
<dbReference type="HAMAP" id="MF_00225">
    <property type="entry name" value="DHO_dh_type2"/>
    <property type="match status" value="1"/>
</dbReference>
<evidence type="ECO:0000313" key="12">
    <source>
        <dbReference type="EMBL" id="SFR33436.1"/>
    </source>
</evidence>
<keyword evidence="4 9" id="KW-0285">Flavoprotein</keyword>
<comment type="cofactor">
    <cofactor evidence="9">
        <name>FMN</name>
        <dbReference type="ChEBI" id="CHEBI:58210"/>
    </cofactor>
    <text evidence="9">Binds 1 FMN per subunit.</text>
</comment>
<dbReference type="Gene3D" id="3.20.20.70">
    <property type="entry name" value="Aldolase class I"/>
    <property type="match status" value="1"/>
</dbReference>
<evidence type="ECO:0000256" key="2">
    <source>
        <dbReference type="ARBA" id="ARBA00005161"/>
    </source>
</evidence>
<dbReference type="SUPFAM" id="SSF51395">
    <property type="entry name" value="FMN-linked oxidoreductases"/>
    <property type="match status" value="1"/>
</dbReference>
<feature type="domain" description="Dihydroorotate dehydrogenase catalytic" evidence="11">
    <location>
        <begin position="68"/>
        <end position="353"/>
    </location>
</feature>
<gene>
    <name evidence="9" type="primary">pyrD</name>
    <name evidence="12" type="ORF">SAMN04487947_0003</name>
</gene>
<dbReference type="Proteomes" id="UP000198531">
    <property type="component" value="Unassembled WGS sequence"/>
</dbReference>
<feature type="binding site" evidence="9">
    <location>
        <position position="283"/>
    </location>
    <ligand>
        <name>FMN</name>
        <dbReference type="ChEBI" id="CHEBI:58210"/>
    </ligand>
</feature>
<dbReference type="InterPro" id="IPR001295">
    <property type="entry name" value="Dihydroorotate_DH_CS"/>
</dbReference>
<evidence type="ECO:0000256" key="3">
    <source>
        <dbReference type="ARBA" id="ARBA00005359"/>
    </source>
</evidence>
<dbReference type="GO" id="GO:0005886">
    <property type="term" value="C:plasma membrane"/>
    <property type="evidence" value="ECO:0007669"/>
    <property type="project" value="UniProtKB-SubCell"/>
</dbReference>
<feature type="region of interest" description="Disordered" evidence="10">
    <location>
        <begin position="260"/>
        <end position="284"/>
    </location>
</feature>
<dbReference type="GO" id="GO:0044205">
    <property type="term" value="P:'de novo' UMP biosynthetic process"/>
    <property type="evidence" value="ECO:0007669"/>
    <property type="project" value="UniProtKB-UniRule"/>
</dbReference>
<dbReference type="STRING" id="553469.SAMN04487947_0003"/>
<evidence type="ECO:0000256" key="6">
    <source>
        <dbReference type="ARBA" id="ARBA00023002"/>
    </source>
</evidence>
<evidence type="ECO:0000256" key="8">
    <source>
        <dbReference type="ARBA" id="ARBA00048639"/>
    </source>
</evidence>